<sequence>MVKGSQPKILKTKRSIPKKIGLFLGSALLFGLASCSNTVSQCGQFANVINQSQDIKKVFESEIESAKIKASGAKDLAELKTSAQEYTAAVGTVTSQIDGMAQELSGLTLADEQLDEYRDSHVVIISQYKAALLSASEAMQLVIDAKDENAFRGIFDDFQTKANSAFSDIQALNEQESGLIEQVNTYCGQEADS</sequence>
<evidence type="ECO:0000313" key="1">
    <source>
        <dbReference type="EMBL" id="PZO20327.1"/>
    </source>
</evidence>
<evidence type="ECO:0008006" key="3">
    <source>
        <dbReference type="Google" id="ProtNLM"/>
    </source>
</evidence>
<evidence type="ECO:0000313" key="2">
    <source>
        <dbReference type="Proteomes" id="UP000249354"/>
    </source>
</evidence>
<accession>A0A2W4UM74</accession>
<comment type="caution">
    <text evidence="1">The sequence shown here is derived from an EMBL/GenBank/DDBJ whole genome shotgun (WGS) entry which is preliminary data.</text>
</comment>
<protein>
    <recommendedName>
        <fullName evidence="3">Lipoprotein</fullName>
    </recommendedName>
</protein>
<dbReference type="Proteomes" id="UP000249354">
    <property type="component" value="Unassembled WGS sequence"/>
</dbReference>
<organism evidence="1 2">
    <name type="scientific">Leptolyngbya foveolarum</name>
    <dbReference type="NCBI Taxonomy" id="47253"/>
    <lineage>
        <taxon>Bacteria</taxon>
        <taxon>Bacillati</taxon>
        <taxon>Cyanobacteriota</taxon>
        <taxon>Cyanophyceae</taxon>
        <taxon>Leptolyngbyales</taxon>
        <taxon>Leptolyngbyaceae</taxon>
        <taxon>Leptolyngbya group</taxon>
        <taxon>Leptolyngbya</taxon>
    </lineage>
</organism>
<dbReference type="AlphaFoldDB" id="A0A2W4UM74"/>
<gene>
    <name evidence="1" type="ORF">DCF25_06770</name>
</gene>
<proteinExistence type="predicted"/>
<dbReference type="EMBL" id="QBMC01000031">
    <property type="protein sequence ID" value="PZO20327.1"/>
    <property type="molecule type" value="Genomic_DNA"/>
</dbReference>
<reference evidence="1 2" key="2">
    <citation type="submission" date="2018-06" db="EMBL/GenBank/DDBJ databases">
        <title>Metagenomic assembly of (sub)arctic Cyanobacteria and their associated microbiome from non-axenic cultures.</title>
        <authorList>
            <person name="Baurain D."/>
        </authorList>
    </citation>
    <scope>NUCLEOTIDE SEQUENCE [LARGE SCALE GENOMIC DNA]</scope>
    <source>
        <strain evidence="1">ULC129bin1</strain>
    </source>
</reference>
<dbReference type="PROSITE" id="PS51257">
    <property type="entry name" value="PROKAR_LIPOPROTEIN"/>
    <property type="match status" value="1"/>
</dbReference>
<reference evidence="2" key="1">
    <citation type="submission" date="2018-04" db="EMBL/GenBank/DDBJ databases">
        <authorList>
            <person name="Cornet L."/>
        </authorList>
    </citation>
    <scope>NUCLEOTIDE SEQUENCE [LARGE SCALE GENOMIC DNA]</scope>
</reference>
<name>A0A2W4UM74_9CYAN</name>